<evidence type="ECO:0000313" key="5">
    <source>
        <dbReference type="Proteomes" id="UP000028680"/>
    </source>
</evidence>
<organism evidence="4 5">
    <name type="scientific">Planktomarina temperata RCA23</name>
    <dbReference type="NCBI Taxonomy" id="666509"/>
    <lineage>
        <taxon>Bacteria</taxon>
        <taxon>Pseudomonadati</taxon>
        <taxon>Pseudomonadota</taxon>
        <taxon>Alphaproteobacteria</taxon>
        <taxon>Rhodobacterales</taxon>
        <taxon>Paracoccaceae</taxon>
        <taxon>Planktomarina</taxon>
    </lineage>
</organism>
<evidence type="ECO:0000256" key="2">
    <source>
        <dbReference type="ARBA" id="ARBA00022603"/>
    </source>
</evidence>
<dbReference type="InterPro" id="IPR010426">
    <property type="entry name" value="MTTB_MeTrfase"/>
</dbReference>
<dbReference type="Proteomes" id="UP000028680">
    <property type="component" value="Chromosome"/>
</dbReference>
<dbReference type="EMBL" id="CP003984">
    <property type="protein sequence ID" value="AII85724.1"/>
    <property type="molecule type" value="Genomic_DNA"/>
</dbReference>
<gene>
    <name evidence="4" type="primary">mttB1</name>
    <name evidence="4" type="ORF">RCA23_c01570</name>
</gene>
<dbReference type="GO" id="GO:0015948">
    <property type="term" value="P:methanogenesis"/>
    <property type="evidence" value="ECO:0007669"/>
    <property type="project" value="InterPro"/>
</dbReference>
<comment type="similarity">
    <text evidence="1">Belongs to the trimethylamine methyltransferase family.</text>
</comment>
<evidence type="ECO:0000256" key="1">
    <source>
        <dbReference type="ARBA" id="ARBA00007137"/>
    </source>
</evidence>
<accession>A0AAN0RGE1</accession>
<dbReference type="AlphaFoldDB" id="A0AAN0RGE1"/>
<keyword evidence="5" id="KW-1185">Reference proteome</keyword>
<dbReference type="GO" id="GO:0032259">
    <property type="term" value="P:methylation"/>
    <property type="evidence" value="ECO:0007669"/>
    <property type="project" value="UniProtKB-KW"/>
</dbReference>
<evidence type="ECO:0000313" key="4">
    <source>
        <dbReference type="EMBL" id="AII85724.1"/>
    </source>
</evidence>
<dbReference type="KEGG" id="ptp:RCA23_c01570"/>
<protein>
    <submittedName>
        <fullName evidence="4">Trimethylamine methyltransferase MttB</fullName>
        <ecNumber evidence="4">2.1.1.-</ecNumber>
    </submittedName>
</protein>
<name>A0AAN0RGE1_9RHOB</name>
<dbReference type="Pfam" id="PF06253">
    <property type="entry name" value="MTTB"/>
    <property type="match status" value="1"/>
</dbReference>
<dbReference type="EC" id="2.1.1.-" evidence="4"/>
<dbReference type="GO" id="GO:0008168">
    <property type="term" value="F:methyltransferase activity"/>
    <property type="evidence" value="ECO:0007669"/>
    <property type="project" value="UniProtKB-KW"/>
</dbReference>
<keyword evidence="2 4" id="KW-0489">Methyltransferase</keyword>
<reference evidence="4 5" key="1">
    <citation type="journal article" date="2014" name="ISME J.">
        <title>Adaptation of an abundant Roseobacter RCA organism to pelagic systems revealed by genomic and transcriptomic analyses.</title>
        <authorList>
            <person name="Voget S."/>
            <person name="Wemheuer B."/>
            <person name="Brinkhoff T."/>
            <person name="Vollmers J."/>
            <person name="Dietrich S."/>
            <person name="Giebel H.A."/>
            <person name="Beardsley C."/>
            <person name="Sardemann C."/>
            <person name="Bakenhus I."/>
            <person name="Billerbeck S."/>
            <person name="Daniel R."/>
            <person name="Simon M."/>
        </authorList>
    </citation>
    <scope>NUCLEOTIDE SEQUENCE [LARGE SCALE GENOMIC DNA]</scope>
    <source>
        <strain evidence="4 5">RCA23</strain>
    </source>
</reference>
<keyword evidence="3 4" id="KW-0808">Transferase</keyword>
<dbReference type="RefSeq" id="WP_430903132.1">
    <property type="nucleotide sequence ID" value="NZ_CP003984.1"/>
</dbReference>
<sequence>MTEARVRETVPAKVIEGSVMARATGGRAGRHLRRSKALPINPAPPGGFGGQYKPLSMSDMEQIYDVALRLLEELGVGEVPDRLRDLFVQQGARFESGRIYIPRRLIAQAVAAAPKTITLHGRDPARSIEVGGDRVHFGTGGAAVQTLDLDSGDYRASTLQDLYDFARLQDQLTNVSWFTRCCVATDLVGEEALDINTAYALLAGTSKPVATSFTLADHVAPIVKMMDMAEGREGAFSERPWLAAHISPMISPLRFGADAVEVCFECVAHNITVSCITAAQSGATAPATPAAFLAQSLAETLAALAMVHVMKPGHPMIFSNWPFVIDLRSGAFSGGGGEIALMNAASAQLSNWLGLVSGVASSMTDSKAIDAQYGAEKGVTALAAALSGANMIYESAGMTAALLGVSFEGFVLDNDMLGNIYRMLRGVEVTDENLGFDVIVDVVQGEGHFLGHPQTMAAMERDYFYPETADREAPITWRERGSMDAQTRAKATARTLLQRHPTYLSAQADARIRAAFDIQLPPQR</sequence>
<evidence type="ECO:0000256" key="3">
    <source>
        <dbReference type="ARBA" id="ARBA00022679"/>
    </source>
</evidence>
<proteinExistence type="inferred from homology"/>
<dbReference type="InterPro" id="IPR038601">
    <property type="entry name" value="MttB-like_sf"/>
</dbReference>
<dbReference type="Gene3D" id="3.20.20.480">
    <property type="entry name" value="Trimethylamine methyltransferase-like"/>
    <property type="match status" value="1"/>
</dbReference>